<evidence type="ECO:0000313" key="3">
    <source>
        <dbReference type="Proteomes" id="UP000027120"/>
    </source>
</evidence>
<organism evidence="2 3">
    <name type="scientific">Citrus sinensis</name>
    <name type="common">Sweet orange</name>
    <name type="synonym">Citrus aurantium var. sinensis</name>
    <dbReference type="NCBI Taxonomy" id="2711"/>
    <lineage>
        <taxon>Eukaryota</taxon>
        <taxon>Viridiplantae</taxon>
        <taxon>Streptophyta</taxon>
        <taxon>Embryophyta</taxon>
        <taxon>Tracheophyta</taxon>
        <taxon>Spermatophyta</taxon>
        <taxon>Magnoliopsida</taxon>
        <taxon>eudicotyledons</taxon>
        <taxon>Gunneridae</taxon>
        <taxon>Pentapetalae</taxon>
        <taxon>rosids</taxon>
        <taxon>malvids</taxon>
        <taxon>Sapindales</taxon>
        <taxon>Rutaceae</taxon>
        <taxon>Aurantioideae</taxon>
        <taxon>Citrus</taxon>
    </lineage>
</organism>
<dbReference type="SMART" id="SM00329">
    <property type="entry name" value="BPI2"/>
    <property type="match status" value="1"/>
</dbReference>
<name>A0A067F800_CITSI</name>
<dbReference type="Gene3D" id="3.15.20.10">
    <property type="entry name" value="Bactericidal permeability-increasing protein, domain 2"/>
    <property type="match status" value="1"/>
</dbReference>
<proteinExistence type="predicted"/>
<dbReference type="PANTHER" id="PTHR46801:SF6">
    <property type="entry name" value="LIPID-BINDING SERUM GLYCOPROTEIN C-TERMINAL DOMAIN-CONTAINING PROTEIN"/>
    <property type="match status" value="1"/>
</dbReference>
<dbReference type="InterPro" id="IPR045897">
    <property type="entry name" value="BPI/LBP_pln"/>
</dbReference>
<dbReference type="Pfam" id="PF02886">
    <property type="entry name" value="LBP_BPI_CETP_C"/>
    <property type="match status" value="1"/>
</dbReference>
<dbReference type="PANTHER" id="PTHR46801">
    <property type="entry name" value="OS06G0309200 PROTEIN"/>
    <property type="match status" value="1"/>
</dbReference>
<dbReference type="InterPro" id="IPR017943">
    <property type="entry name" value="Bactericidal_perm-incr_a/b_dom"/>
</dbReference>
<dbReference type="STRING" id="2711.A0A067F800"/>
<dbReference type="SUPFAM" id="SSF55394">
    <property type="entry name" value="Bactericidal permeability-increasing protein, BPI"/>
    <property type="match status" value="1"/>
</dbReference>
<dbReference type="EMBL" id="KK784939">
    <property type="protein sequence ID" value="KDO59606.1"/>
    <property type="molecule type" value="Genomic_DNA"/>
</dbReference>
<keyword evidence="3" id="KW-1185">Reference proteome</keyword>
<sequence length="196" mass="21746">AEFMQWTVDKVPDQSLLNTAGWRFIIPQLYRKYPNDDMNLNISLSSPPVIRVAEDNIDATVHADLIIDVLESGEVIPVACISLVIHGSCSVKILRNNLGGSVKLNGFTMSLTWSKIGKLRLYLIQPVVWAVIQTVFVPYVNSHLGQGFPLPIIHGFTVKSAEIICSSSKITVCSDVAYADSHNLNQIFIPFSNRYT</sequence>
<evidence type="ECO:0000313" key="2">
    <source>
        <dbReference type="EMBL" id="KDO59607.1"/>
    </source>
</evidence>
<protein>
    <recommendedName>
        <fullName evidence="1">Lipid-binding serum glycoprotein C-terminal domain-containing protein</fullName>
    </recommendedName>
</protein>
<feature type="non-terminal residue" evidence="2">
    <location>
        <position position="1"/>
    </location>
</feature>
<dbReference type="EMBL" id="KK784939">
    <property type="protein sequence ID" value="KDO59607.1"/>
    <property type="molecule type" value="Genomic_DNA"/>
</dbReference>
<reference evidence="2 3" key="1">
    <citation type="submission" date="2014-04" db="EMBL/GenBank/DDBJ databases">
        <authorList>
            <consortium name="International Citrus Genome Consortium"/>
            <person name="Gmitter F."/>
            <person name="Chen C."/>
            <person name="Farmerie W."/>
            <person name="Harkins T."/>
            <person name="Desany B."/>
            <person name="Mohiuddin M."/>
            <person name="Kodira C."/>
            <person name="Borodovsky M."/>
            <person name="Lomsadze A."/>
            <person name="Burns P."/>
            <person name="Jenkins J."/>
            <person name="Prochnik S."/>
            <person name="Shu S."/>
            <person name="Chapman J."/>
            <person name="Pitluck S."/>
            <person name="Schmutz J."/>
            <person name="Rokhsar D."/>
        </authorList>
    </citation>
    <scope>NUCLEOTIDE SEQUENCE</scope>
</reference>
<dbReference type="Proteomes" id="UP000027120">
    <property type="component" value="Unassembled WGS sequence"/>
</dbReference>
<accession>A0A067F800</accession>
<dbReference type="AlphaFoldDB" id="A0A067F800"/>
<dbReference type="EMBL" id="KK784939">
    <property type="protein sequence ID" value="KDO59605.1"/>
    <property type="molecule type" value="Genomic_DNA"/>
</dbReference>
<feature type="domain" description="Lipid-binding serum glycoprotein C-terminal" evidence="1">
    <location>
        <begin position="1"/>
        <end position="174"/>
    </location>
</feature>
<dbReference type="GO" id="GO:0008289">
    <property type="term" value="F:lipid binding"/>
    <property type="evidence" value="ECO:0007669"/>
    <property type="project" value="InterPro"/>
</dbReference>
<dbReference type="InterPro" id="IPR001124">
    <property type="entry name" value="Lipid-bd_serum_glycop_C"/>
</dbReference>
<evidence type="ECO:0000259" key="1">
    <source>
        <dbReference type="SMART" id="SM00329"/>
    </source>
</evidence>
<gene>
    <name evidence="2" type="ORF">CISIN_1g0107242mg</name>
</gene>